<dbReference type="GO" id="GO:0032196">
    <property type="term" value="P:transposition"/>
    <property type="evidence" value="ECO:0007669"/>
    <property type="project" value="TreeGrafter"/>
</dbReference>
<dbReference type="GO" id="GO:0004803">
    <property type="term" value="F:transposase activity"/>
    <property type="evidence" value="ECO:0007669"/>
    <property type="project" value="TreeGrafter"/>
</dbReference>
<dbReference type="Gene3D" id="3.30.420.10">
    <property type="entry name" value="Ribonuclease H-like superfamily/Ribonuclease H"/>
    <property type="match status" value="1"/>
</dbReference>
<keyword evidence="1" id="KW-0233">DNA recombination</keyword>
<dbReference type="InterPro" id="IPR012337">
    <property type="entry name" value="RNaseH-like_sf"/>
</dbReference>
<dbReference type="Gene3D" id="1.10.10.60">
    <property type="entry name" value="Homeodomain-like"/>
    <property type="match status" value="1"/>
</dbReference>
<dbReference type="GO" id="GO:0005829">
    <property type="term" value="C:cytosol"/>
    <property type="evidence" value="ECO:0007669"/>
    <property type="project" value="TreeGrafter"/>
</dbReference>
<dbReference type="GO" id="GO:0015074">
    <property type="term" value="P:DNA integration"/>
    <property type="evidence" value="ECO:0007669"/>
    <property type="project" value="InterPro"/>
</dbReference>
<evidence type="ECO:0000259" key="2">
    <source>
        <dbReference type="PROSITE" id="PS50994"/>
    </source>
</evidence>
<dbReference type="NCBIfam" id="NF033563">
    <property type="entry name" value="transpos_IS30"/>
    <property type="match status" value="1"/>
</dbReference>
<gene>
    <name evidence="3" type="ORF">CO161_01590</name>
</gene>
<dbReference type="PROSITE" id="PS50994">
    <property type="entry name" value="INTEGRASE"/>
    <property type="match status" value="1"/>
</dbReference>
<reference evidence="4" key="1">
    <citation type="submission" date="2017-09" db="EMBL/GenBank/DDBJ databases">
        <title>Depth-based differentiation of microbial function through sediment-hosted aquifers and enrichment of novel symbionts in the deep terrestrial subsurface.</title>
        <authorList>
            <person name="Probst A.J."/>
            <person name="Ladd B."/>
            <person name="Jarett J.K."/>
            <person name="Geller-Mcgrath D.E."/>
            <person name="Sieber C.M.K."/>
            <person name="Emerson J.B."/>
            <person name="Anantharaman K."/>
            <person name="Thomas B.C."/>
            <person name="Malmstrom R."/>
            <person name="Stieglmeier M."/>
            <person name="Klingl A."/>
            <person name="Woyke T."/>
            <person name="Ryan C.M."/>
            <person name="Banfield J.F."/>
        </authorList>
    </citation>
    <scope>NUCLEOTIDE SEQUENCE [LARGE SCALE GENOMIC DNA]</scope>
</reference>
<proteinExistence type="predicted"/>
<dbReference type="AlphaFoldDB" id="A0A2M7YK27"/>
<evidence type="ECO:0000313" key="3">
    <source>
        <dbReference type="EMBL" id="PJA63335.1"/>
    </source>
</evidence>
<name>A0A2M7YK27_9BACT</name>
<dbReference type="InterPro" id="IPR053392">
    <property type="entry name" value="Transposase_IS30-like"/>
</dbReference>
<dbReference type="InterPro" id="IPR025246">
    <property type="entry name" value="IS30-like_HTH"/>
</dbReference>
<evidence type="ECO:0000256" key="1">
    <source>
        <dbReference type="ARBA" id="ARBA00023172"/>
    </source>
</evidence>
<dbReference type="GO" id="GO:0003676">
    <property type="term" value="F:nucleic acid binding"/>
    <property type="evidence" value="ECO:0007669"/>
    <property type="project" value="InterPro"/>
</dbReference>
<dbReference type="Proteomes" id="UP000229026">
    <property type="component" value="Unassembled WGS sequence"/>
</dbReference>
<dbReference type="Pfam" id="PF13936">
    <property type="entry name" value="HTH_38"/>
    <property type="match status" value="1"/>
</dbReference>
<evidence type="ECO:0000313" key="4">
    <source>
        <dbReference type="Proteomes" id="UP000229026"/>
    </source>
</evidence>
<organism evidence="3 4">
    <name type="scientific">Candidatus Portnoybacteria bacterium CG_4_9_14_3_um_filter_44_9</name>
    <dbReference type="NCBI Taxonomy" id="1974806"/>
    <lineage>
        <taxon>Bacteria</taxon>
        <taxon>Candidatus Portnoyibacteriota</taxon>
    </lineage>
</organism>
<dbReference type="InterPro" id="IPR001584">
    <property type="entry name" value="Integrase_cat-core"/>
</dbReference>
<dbReference type="GO" id="GO:0006310">
    <property type="term" value="P:DNA recombination"/>
    <property type="evidence" value="ECO:0007669"/>
    <property type="project" value="UniProtKB-KW"/>
</dbReference>
<dbReference type="InterPro" id="IPR036397">
    <property type="entry name" value="RNaseH_sf"/>
</dbReference>
<feature type="domain" description="Integrase catalytic" evidence="2">
    <location>
        <begin position="179"/>
        <end position="341"/>
    </location>
</feature>
<comment type="caution">
    <text evidence="3">The sequence shown here is derived from an EMBL/GenBank/DDBJ whole genome shotgun (WGS) entry which is preliminary data.</text>
</comment>
<dbReference type="InterPro" id="IPR051917">
    <property type="entry name" value="Transposase-Integrase"/>
</dbReference>
<protein>
    <recommendedName>
        <fullName evidence="2">Integrase catalytic domain-containing protein</fullName>
    </recommendedName>
</protein>
<dbReference type="SUPFAM" id="SSF53098">
    <property type="entry name" value="Ribonuclease H-like"/>
    <property type="match status" value="1"/>
</dbReference>
<accession>A0A2M7YK27</accession>
<dbReference type="PANTHER" id="PTHR10948">
    <property type="entry name" value="TRANSPOSASE"/>
    <property type="match status" value="1"/>
</dbReference>
<dbReference type="EMBL" id="PFWH01000050">
    <property type="protein sequence ID" value="PJA63335.1"/>
    <property type="molecule type" value="Genomic_DNA"/>
</dbReference>
<dbReference type="PANTHER" id="PTHR10948:SF23">
    <property type="entry name" value="TRANSPOSASE INSI FOR INSERTION SEQUENCE ELEMENT IS30A-RELATED"/>
    <property type="match status" value="1"/>
</dbReference>
<sequence>METTIKKTQKAYSHLSQNERDRISILRSQGYSIRNVANVLGRDHGAISRELQKNSRIIKRGKRNGDGRIIGEYEASVAQHKAHIRKKYARFQWKKINHDPIILEYVTSRLELSWSPADIDLRSTKELNKHISKTAVYEWLRNDYRGKPYCQYLYSGRTKIKKRKKNKTKREIIPNRVGIENRPKYIEKRKKCGHFEADLIVSGRKLGISSKTALSVMIERKARYINLKKIAGAKANLFNNSIKLAKEKLTKVDSLTLDNGKENSRWQELEINQVYFCAPFHSWEKGSVENMNLWLRKYFKKGSDLSKYSDEYIQYVETLLNFKPRKSLEGLTPFEVMLNENMLKDIKKESLETHYLENGILNSNYFKQQLTVLAKCASGALRG</sequence>